<feature type="compositionally biased region" description="Polar residues" evidence="1">
    <location>
        <begin position="1"/>
        <end position="13"/>
    </location>
</feature>
<organism evidence="2 3">
    <name type="scientific">Pipistrellus nathusii</name>
    <name type="common">Nathusius' pipistrelle</name>
    <dbReference type="NCBI Taxonomy" id="59473"/>
    <lineage>
        <taxon>Eukaryota</taxon>
        <taxon>Metazoa</taxon>
        <taxon>Chordata</taxon>
        <taxon>Craniata</taxon>
        <taxon>Vertebrata</taxon>
        <taxon>Euteleostomi</taxon>
        <taxon>Mammalia</taxon>
        <taxon>Eutheria</taxon>
        <taxon>Laurasiatheria</taxon>
        <taxon>Chiroptera</taxon>
        <taxon>Yangochiroptera</taxon>
        <taxon>Vespertilionidae</taxon>
        <taxon>Pipistrellus</taxon>
    </lineage>
</organism>
<name>A0ABP0ALE6_PIPNA</name>
<gene>
    <name evidence="2" type="ORF">MPIPNATIZW_LOCUS17683</name>
</gene>
<evidence type="ECO:0000313" key="3">
    <source>
        <dbReference type="Proteomes" id="UP001314169"/>
    </source>
</evidence>
<sequence>MNFTSFHFTQQQGSSSTLLSPSSLSRENGANLSPPEAACPVGWAFSGSRGLFMSWEHLPFKGQLSPGWCGSVDRISSLELKPVWLSGRASVCGLKGPRFDSGQGHVRWLWAHLQ</sequence>
<feature type="compositionally biased region" description="Low complexity" evidence="1">
    <location>
        <begin position="14"/>
        <end position="25"/>
    </location>
</feature>
<dbReference type="EMBL" id="OY882866">
    <property type="protein sequence ID" value="CAK6449377.1"/>
    <property type="molecule type" value="Genomic_DNA"/>
</dbReference>
<proteinExistence type="predicted"/>
<evidence type="ECO:0000313" key="2">
    <source>
        <dbReference type="EMBL" id="CAK6449377.1"/>
    </source>
</evidence>
<reference evidence="2" key="1">
    <citation type="submission" date="2023-12" db="EMBL/GenBank/DDBJ databases">
        <authorList>
            <person name="Brown T."/>
        </authorList>
    </citation>
    <scope>NUCLEOTIDE SEQUENCE</scope>
</reference>
<dbReference type="Proteomes" id="UP001314169">
    <property type="component" value="Chromosome 9"/>
</dbReference>
<feature type="region of interest" description="Disordered" evidence="1">
    <location>
        <begin position="1"/>
        <end position="36"/>
    </location>
</feature>
<evidence type="ECO:0000256" key="1">
    <source>
        <dbReference type="SAM" id="MobiDB-lite"/>
    </source>
</evidence>
<protein>
    <submittedName>
        <fullName evidence="2">Uncharacterized protein</fullName>
    </submittedName>
</protein>
<keyword evidence="3" id="KW-1185">Reference proteome</keyword>
<accession>A0ABP0ALE6</accession>